<evidence type="ECO:0000256" key="4">
    <source>
        <dbReference type="ARBA" id="ARBA00022454"/>
    </source>
</evidence>
<evidence type="ECO:0000256" key="10">
    <source>
        <dbReference type="ARBA" id="ARBA00023204"/>
    </source>
</evidence>
<evidence type="ECO:0000256" key="5">
    <source>
        <dbReference type="ARBA" id="ARBA00022741"/>
    </source>
</evidence>
<dbReference type="PANTHER" id="PTHR19306">
    <property type="entry name" value="STRUCTURAL MAINTENANCE OF CHROMOSOMES 5,6 SMC5, SMC6"/>
    <property type="match status" value="1"/>
</dbReference>
<keyword evidence="6" id="KW-0227">DNA damage</keyword>
<evidence type="ECO:0000256" key="13">
    <source>
        <dbReference type="SAM" id="MobiDB-lite"/>
    </source>
</evidence>
<evidence type="ECO:0000256" key="6">
    <source>
        <dbReference type="ARBA" id="ARBA00022763"/>
    </source>
</evidence>
<evidence type="ECO:0000256" key="3">
    <source>
        <dbReference type="ARBA" id="ARBA00006793"/>
    </source>
</evidence>
<dbReference type="InterPro" id="IPR027417">
    <property type="entry name" value="P-loop_NTPase"/>
</dbReference>
<protein>
    <recommendedName>
        <fullName evidence="14">RecF/RecN/SMC N-terminal domain-containing protein</fullName>
    </recommendedName>
</protein>
<evidence type="ECO:0000256" key="11">
    <source>
        <dbReference type="ARBA" id="ARBA00023242"/>
    </source>
</evidence>
<feature type="coiled-coil region" evidence="12">
    <location>
        <begin position="396"/>
        <end position="564"/>
    </location>
</feature>
<keyword evidence="9" id="KW-0233">DNA recombination</keyword>
<keyword evidence="5" id="KW-0547">Nucleotide-binding</keyword>
<dbReference type="EMBL" id="JAUKUD010000003">
    <property type="protein sequence ID" value="KAK0750426.1"/>
    <property type="molecule type" value="Genomic_DNA"/>
</dbReference>
<proteinExistence type="inferred from homology"/>
<comment type="similarity">
    <text evidence="3">Belongs to the SMC family. SMC6 subfamily.</text>
</comment>
<dbReference type="Pfam" id="PF02463">
    <property type="entry name" value="SMC_N"/>
    <property type="match status" value="1"/>
</dbReference>
<dbReference type="GO" id="GO:0030915">
    <property type="term" value="C:Smc5-Smc6 complex"/>
    <property type="evidence" value="ECO:0007669"/>
    <property type="project" value="TreeGrafter"/>
</dbReference>
<evidence type="ECO:0000313" key="15">
    <source>
        <dbReference type="EMBL" id="KAK0750426.1"/>
    </source>
</evidence>
<name>A0AA40F3N8_9PEZI</name>
<feature type="compositionally biased region" description="Polar residues" evidence="13">
    <location>
        <begin position="737"/>
        <end position="753"/>
    </location>
</feature>
<keyword evidence="7" id="KW-0067">ATP-binding</keyword>
<comment type="caution">
    <text evidence="15">The sequence shown here is derived from an EMBL/GenBank/DDBJ whole genome shotgun (WGS) entry which is preliminary data.</text>
</comment>
<keyword evidence="4" id="KW-0158">Chromosome</keyword>
<accession>A0AA40F3N8</accession>
<evidence type="ECO:0000256" key="2">
    <source>
        <dbReference type="ARBA" id="ARBA00004286"/>
    </source>
</evidence>
<feature type="region of interest" description="Disordered" evidence="13">
    <location>
        <begin position="730"/>
        <end position="764"/>
    </location>
</feature>
<evidence type="ECO:0000256" key="1">
    <source>
        <dbReference type="ARBA" id="ARBA00004123"/>
    </source>
</evidence>
<keyword evidence="11" id="KW-0539">Nucleus</keyword>
<evidence type="ECO:0000256" key="12">
    <source>
        <dbReference type="SAM" id="Coils"/>
    </source>
</evidence>
<dbReference type="GO" id="GO:0035861">
    <property type="term" value="C:site of double-strand break"/>
    <property type="evidence" value="ECO:0007669"/>
    <property type="project" value="TreeGrafter"/>
</dbReference>
<feature type="coiled-coil region" evidence="12">
    <location>
        <begin position="308"/>
        <end position="335"/>
    </location>
</feature>
<dbReference type="SUPFAM" id="SSF52540">
    <property type="entry name" value="P-loop containing nucleoside triphosphate hydrolases"/>
    <property type="match status" value="1"/>
</dbReference>
<evidence type="ECO:0000259" key="14">
    <source>
        <dbReference type="Pfam" id="PF02463"/>
    </source>
</evidence>
<gene>
    <name evidence="15" type="ORF">B0T18DRAFT_127146</name>
</gene>
<dbReference type="GO" id="GO:0003684">
    <property type="term" value="F:damaged DNA binding"/>
    <property type="evidence" value="ECO:0007669"/>
    <property type="project" value="TreeGrafter"/>
</dbReference>
<feature type="domain" description="RecF/RecN/SMC N-terminal" evidence="14">
    <location>
        <begin position="141"/>
        <end position="1154"/>
    </location>
</feature>
<evidence type="ECO:0000256" key="8">
    <source>
        <dbReference type="ARBA" id="ARBA00023054"/>
    </source>
</evidence>
<organism evidence="15 16">
    <name type="scientific">Schizothecium vesticola</name>
    <dbReference type="NCBI Taxonomy" id="314040"/>
    <lineage>
        <taxon>Eukaryota</taxon>
        <taxon>Fungi</taxon>
        <taxon>Dikarya</taxon>
        <taxon>Ascomycota</taxon>
        <taxon>Pezizomycotina</taxon>
        <taxon>Sordariomycetes</taxon>
        <taxon>Sordariomycetidae</taxon>
        <taxon>Sordariales</taxon>
        <taxon>Schizotheciaceae</taxon>
        <taxon>Schizothecium</taxon>
    </lineage>
</organism>
<feature type="region of interest" description="Disordered" evidence="13">
    <location>
        <begin position="1"/>
        <end position="97"/>
    </location>
</feature>
<feature type="coiled-coil region" evidence="12">
    <location>
        <begin position="874"/>
        <end position="908"/>
    </location>
</feature>
<dbReference type="GO" id="GO:0005524">
    <property type="term" value="F:ATP binding"/>
    <property type="evidence" value="ECO:0007669"/>
    <property type="project" value="UniProtKB-KW"/>
</dbReference>
<sequence>MPGRLDNRPARKRPRADTSQADSEGDDDDYDVDDANPSPRNDASNRKRARISDVRQQNAVSADQDGSDPEDDAAGPSNRHRANEAAPSSPPKTQFDQLRDGNFEHLEYEKEDDARATQRLTTRVRPDQVGEFQKVADNGIIESITCVNFMCHERLHCDLGPLLNFIVGENGSGKSAILTAITLCLGGKASSTNRGGSLKSFVKEGCDRAILTVKIKNQGQNAYEQDLYGDSIIIERHFGNAGGTGFRLKSEMGSVVSKKRDDVDRIVEFYALQVDNPLTVLSQDNARQFLNASSKAQKYKFFVDGVQLQQLNNDYQTIQESLDQMQAKVPDQEERVKLTTEVLQDLLRKKEALKGNEKLRKQKTVLLNHLSWFQVGEFEKELRERELVLAEAEPRIAEAERAFELATQKYSTTQEKISRVGAAVEEAQAELKEAQARADEESIASKGTKAALQHIQTEERDAHSNFQAAKNSLADHKRKIEAEETRLEQANGEAHSRKLRELEDAKKKVADIGQTLDEARNSEGDLPKNLEAAKKKVAGVAAEIQRKRGEIHAVQEEIKHLEGSQPSPFDGYEGTIRQLVGAIERERGFQSKPIGPLGKYIQLLKPEWSDVLEALFQRDLNAFLVTNKADMRLLQTLMHQSNVRNSPILLGSNRALNLQGKEPDDSFDTVLRALKFENNQVRDQLVISAGIEQIVLIPERKKAEDVVFNGGKPRNVNAVLCFRGGRGSQGSQGLRLTSSNNGISTAPISGNKNQRPRMKGDSGSRVAMKKELLHRIETEYRAIESQHRLLQQDVQRCSAEIEKHKKAIKVLETNLRHAQVNLDKVEAELDQFDGADGRLQGLMEQLPELEASVAHNARQLASLRVAKETKIKEADEAIAKSRAAKIEMKDAQARVEKATEKLKGLKGSSRIELVAKNEAEAHITECVKHKEKAQGKVERQRQYVDEMVQQATEKFGSRMEIPDDETHASLEKQYAVVMARIAAQSARAGMTEEELNPLLEQATEEHNEAVSTLRSIKKVNDYFKKTLELRLDRWRKFQRLISAQSRCNFVYLLSERGYRGRLIIDHRRKLLDLQIEPDNTQKKGGERSTKTLSGGEKSFSSICLLLSIWEAMSSPLRCLDEFDVFMDNVNRAISTNMLITAARRSVNRQYIFITPNAIEGRGSLGRDVKVIRLTDPRQRLLADH</sequence>
<feature type="coiled-coil region" evidence="12">
    <location>
        <begin position="773"/>
        <end position="835"/>
    </location>
</feature>
<dbReference type="AlphaFoldDB" id="A0AA40F3N8"/>
<dbReference type="Proteomes" id="UP001172155">
    <property type="component" value="Unassembled WGS sequence"/>
</dbReference>
<reference evidence="15" key="1">
    <citation type="submission" date="2023-06" db="EMBL/GenBank/DDBJ databases">
        <title>Genome-scale phylogeny and comparative genomics of the fungal order Sordariales.</title>
        <authorList>
            <consortium name="Lawrence Berkeley National Laboratory"/>
            <person name="Hensen N."/>
            <person name="Bonometti L."/>
            <person name="Westerberg I."/>
            <person name="Brannstrom I.O."/>
            <person name="Guillou S."/>
            <person name="Cros-Aarteil S."/>
            <person name="Calhoun S."/>
            <person name="Haridas S."/>
            <person name="Kuo A."/>
            <person name="Mondo S."/>
            <person name="Pangilinan J."/>
            <person name="Riley R."/>
            <person name="LaButti K."/>
            <person name="Andreopoulos B."/>
            <person name="Lipzen A."/>
            <person name="Chen C."/>
            <person name="Yanf M."/>
            <person name="Daum C."/>
            <person name="Ng V."/>
            <person name="Clum A."/>
            <person name="Steindorff A."/>
            <person name="Ohm R."/>
            <person name="Martin F."/>
            <person name="Silar P."/>
            <person name="Natvig D."/>
            <person name="Lalanne C."/>
            <person name="Gautier V."/>
            <person name="Ament-velasquez S.L."/>
            <person name="Kruys A."/>
            <person name="Hutchinson M.I."/>
            <person name="Powell A.J."/>
            <person name="Barry K."/>
            <person name="Miller A.N."/>
            <person name="Grigoriev I.V."/>
            <person name="Debuchy R."/>
            <person name="Gladieux P."/>
            <person name="Thoren M.H."/>
            <person name="Johannesson H."/>
        </authorList>
    </citation>
    <scope>NUCLEOTIDE SEQUENCE</scope>
    <source>
        <strain evidence="15">SMH3187-1</strain>
    </source>
</reference>
<comment type="subcellular location">
    <subcellularLocation>
        <location evidence="2">Chromosome</location>
    </subcellularLocation>
    <subcellularLocation>
        <location evidence="1">Nucleus</location>
    </subcellularLocation>
</comment>
<dbReference type="GO" id="GO:0000724">
    <property type="term" value="P:double-strand break repair via homologous recombination"/>
    <property type="evidence" value="ECO:0007669"/>
    <property type="project" value="TreeGrafter"/>
</dbReference>
<dbReference type="InterPro" id="IPR003395">
    <property type="entry name" value="RecF/RecN/SMC_N"/>
</dbReference>
<dbReference type="PANTHER" id="PTHR19306:SF6">
    <property type="entry name" value="STRUCTURAL MAINTENANCE OF CHROMOSOMES PROTEIN 6"/>
    <property type="match status" value="1"/>
</dbReference>
<keyword evidence="16" id="KW-1185">Reference proteome</keyword>
<evidence type="ECO:0000256" key="9">
    <source>
        <dbReference type="ARBA" id="ARBA00023172"/>
    </source>
</evidence>
<evidence type="ECO:0000256" key="7">
    <source>
        <dbReference type="ARBA" id="ARBA00022840"/>
    </source>
</evidence>
<keyword evidence="8 12" id="KW-0175">Coiled coil</keyword>
<dbReference type="Gene3D" id="3.40.50.300">
    <property type="entry name" value="P-loop containing nucleotide triphosphate hydrolases"/>
    <property type="match status" value="2"/>
</dbReference>
<evidence type="ECO:0000313" key="16">
    <source>
        <dbReference type="Proteomes" id="UP001172155"/>
    </source>
</evidence>
<dbReference type="GO" id="GO:0003697">
    <property type="term" value="F:single-stranded DNA binding"/>
    <property type="evidence" value="ECO:0007669"/>
    <property type="project" value="TreeGrafter"/>
</dbReference>
<feature type="compositionally biased region" description="Acidic residues" evidence="13">
    <location>
        <begin position="23"/>
        <end position="34"/>
    </location>
</feature>
<dbReference type="GO" id="GO:0005634">
    <property type="term" value="C:nucleus"/>
    <property type="evidence" value="ECO:0007669"/>
    <property type="project" value="UniProtKB-SubCell"/>
</dbReference>
<keyword evidence="10" id="KW-0234">DNA repair</keyword>